<name>A0A5N6SP28_ASPPS</name>
<keyword evidence="2" id="KW-1185">Reference proteome</keyword>
<dbReference type="GeneID" id="43635795"/>
<evidence type="ECO:0000313" key="1">
    <source>
        <dbReference type="EMBL" id="KAE8134904.1"/>
    </source>
</evidence>
<reference evidence="1 2" key="1">
    <citation type="submission" date="2019-04" db="EMBL/GenBank/DDBJ databases">
        <title>Friends and foes A comparative genomics study of 23 Aspergillus species from section Flavi.</title>
        <authorList>
            <consortium name="DOE Joint Genome Institute"/>
            <person name="Kjaerbolling I."/>
            <person name="Vesth T."/>
            <person name="Frisvad J.C."/>
            <person name="Nybo J.L."/>
            <person name="Theobald S."/>
            <person name="Kildgaard S."/>
            <person name="Isbrandt T."/>
            <person name="Kuo A."/>
            <person name="Sato A."/>
            <person name="Lyhne E.K."/>
            <person name="Kogle M.E."/>
            <person name="Wiebenga A."/>
            <person name="Kun R.S."/>
            <person name="Lubbers R.J."/>
            <person name="Makela M.R."/>
            <person name="Barry K."/>
            <person name="Chovatia M."/>
            <person name="Clum A."/>
            <person name="Daum C."/>
            <person name="Haridas S."/>
            <person name="He G."/>
            <person name="LaButti K."/>
            <person name="Lipzen A."/>
            <person name="Mondo S."/>
            <person name="Riley R."/>
            <person name="Salamov A."/>
            <person name="Simmons B.A."/>
            <person name="Magnuson J.K."/>
            <person name="Henrissat B."/>
            <person name="Mortensen U.H."/>
            <person name="Larsen T.O."/>
            <person name="Devries R.P."/>
            <person name="Grigoriev I.V."/>
            <person name="Machida M."/>
            <person name="Baker S.E."/>
            <person name="Andersen M.R."/>
        </authorList>
    </citation>
    <scope>NUCLEOTIDE SEQUENCE [LARGE SCALE GENOMIC DNA]</scope>
    <source>
        <strain evidence="1 2">CBS 117625</strain>
    </source>
</reference>
<sequence>MRPQLFRAAARAVRVPGINNLRSFATTTPRLAEVELTIGMTSLIFQLYTVLKLIVMALDGKKVSVEGDLTLGYDVLALPAYTFPQPDQLLFKLARKRARQFQGMEASNEDY</sequence>
<evidence type="ECO:0000313" key="2">
    <source>
        <dbReference type="Proteomes" id="UP000325672"/>
    </source>
</evidence>
<organism evidence="1 2">
    <name type="scientific">Aspergillus pseudotamarii</name>
    <dbReference type="NCBI Taxonomy" id="132259"/>
    <lineage>
        <taxon>Eukaryota</taxon>
        <taxon>Fungi</taxon>
        <taxon>Dikarya</taxon>
        <taxon>Ascomycota</taxon>
        <taxon>Pezizomycotina</taxon>
        <taxon>Eurotiomycetes</taxon>
        <taxon>Eurotiomycetidae</taxon>
        <taxon>Eurotiales</taxon>
        <taxon>Aspergillaceae</taxon>
        <taxon>Aspergillus</taxon>
        <taxon>Aspergillus subgen. Circumdati</taxon>
    </lineage>
</organism>
<protein>
    <submittedName>
        <fullName evidence="1">Uncharacterized protein</fullName>
    </submittedName>
</protein>
<gene>
    <name evidence="1" type="ORF">BDV38DRAFT_148960</name>
</gene>
<dbReference type="EMBL" id="ML743599">
    <property type="protein sequence ID" value="KAE8134904.1"/>
    <property type="molecule type" value="Genomic_DNA"/>
</dbReference>
<proteinExistence type="predicted"/>
<dbReference type="RefSeq" id="XP_031910967.1">
    <property type="nucleotide sequence ID" value="XM_032051585.1"/>
</dbReference>
<accession>A0A5N6SP28</accession>
<dbReference type="Proteomes" id="UP000325672">
    <property type="component" value="Unassembled WGS sequence"/>
</dbReference>
<dbReference type="AlphaFoldDB" id="A0A5N6SP28"/>